<feature type="domain" description="Fungal-type protein kinase" evidence="2">
    <location>
        <begin position="4"/>
        <end position="73"/>
    </location>
</feature>
<gene>
    <name evidence="3" type="ORF">OE88DRAFT_1733720</name>
</gene>
<evidence type="ECO:0000313" key="3">
    <source>
        <dbReference type="EMBL" id="TFK52717.1"/>
    </source>
</evidence>
<dbReference type="OrthoDB" id="3270165at2759"/>
<protein>
    <recommendedName>
        <fullName evidence="2">Fungal-type protein kinase domain-containing protein</fullName>
    </recommendedName>
</protein>
<evidence type="ECO:0000313" key="4">
    <source>
        <dbReference type="Proteomes" id="UP000305948"/>
    </source>
</evidence>
<proteinExistence type="predicted"/>
<feature type="region of interest" description="Disordered" evidence="1">
    <location>
        <begin position="199"/>
        <end position="225"/>
    </location>
</feature>
<organism evidence="3 4">
    <name type="scientific">Heliocybe sulcata</name>
    <dbReference type="NCBI Taxonomy" id="5364"/>
    <lineage>
        <taxon>Eukaryota</taxon>
        <taxon>Fungi</taxon>
        <taxon>Dikarya</taxon>
        <taxon>Basidiomycota</taxon>
        <taxon>Agaricomycotina</taxon>
        <taxon>Agaricomycetes</taxon>
        <taxon>Gloeophyllales</taxon>
        <taxon>Gloeophyllaceae</taxon>
        <taxon>Heliocybe</taxon>
    </lineage>
</organism>
<evidence type="ECO:0000256" key="1">
    <source>
        <dbReference type="SAM" id="MobiDB-lite"/>
    </source>
</evidence>
<name>A0A5C3N7E8_9AGAM</name>
<dbReference type="Pfam" id="PF17667">
    <property type="entry name" value="Pkinase_fungal"/>
    <property type="match status" value="1"/>
</dbReference>
<reference evidence="3 4" key="1">
    <citation type="journal article" date="2019" name="Nat. Ecol. Evol.">
        <title>Megaphylogeny resolves global patterns of mushroom evolution.</title>
        <authorList>
            <person name="Varga T."/>
            <person name="Krizsan K."/>
            <person name="Foldi C."/>
            <person name="Dima B."/>
            <person name="Sanchez-Garcia M."/>
            <person name="Sanchez-Ramirez S."/>
            <person name="Szollosi G.J."/>
            <person name="Szarkandi J.G."/>
            <person name="Papp V."/>
            <person name="Albert L."/>
            <person name="Andreopoulos W."/>
            <person name="Angelini C."/>
            <person name="Antonin V."/>
            <person name="Barry K.W."/>
            <person name="Bougher N.L."/>
            <person name="Buchanan P."/>
            <person name="Buyck B."/>
            <person name="Bense V."/>
            <person name="Catcheside P."/>
            <person name="Chovatia M."/>
            <person name="Cooper J."/>
            <person name="Damon W."/>
            <person name="Desjardin D."/>
            <person name="Finy P."/>
            <person name="Geml J."/>
            <person name="Haridas S."/>
            <person name="Hughes K."/>
            <person name="Justo A."/>
            <person name="Karasinski D."/>
            <person name="Kautmanova I."/>
            <person name="Kiss B."/>
            <person name="Kocsube S."/>
            <person name="Kotiranta H."/>
            <person name="LaButti K.M."/>
            <person name="Lechner B.E."/>
            <person name="Liimatainen K."/>
            <person name="Lipzen A."/>
            <person name="Lukacs Z."/>
            <person name="Mihaltcheva S."/>
            <person name="Morgado L.N."/>
            <person name="Niskanen T."/>
            <person name="Noordeloos M.E."/>
            <person name="Ohm R.A."/>
            <person name="Ortiz-Santana B."/>
            <person name="Ovrebo C."/>
            <person name="Racz N."/>
            <person name="Riley R."/>
            <person name="Savchenko A."/>
            <person name="Shiryaev A."/>
            <person name="Soop K."/>
            <person name="Spirin V."/>
            <person name="Szebenyi C."/>
            <person name="Tomsovsky M."/>
            <person name="Tulloss R.E."/>
            <person name="Uehling J."/>
            <person name="Grigoriev I.V."/>
            <person name="Vagvolgyi C."/>
            <person name="Papp T."/>
            <person name="Martin F.M."/>
            <person name="Miettinen O."/>
            <person name="Hibbett D.S."/>
            <person name="Nagy L.G."/>
        </authorList>
    </citation>
    <scope>NUCLEOTIDE SEQUENCE [LARGE SCALE GENOMIC DNA]</scope>
    <source>
        <strain evidence="3 4">OMC1185</strain>
    </source>
</reference>
<evidence type="ECO:0000259" key="2">
    <source>
        <dbReference type="Pfam" id="PF17667"/>
    </source>
</evidence>
<sequence length="225" mass="25644">MISADPQAEGGAKGFLIDLEYAAFLQDRRPTSTLREMTGEVCFMAIERQRGHYRGEHMVYHDLESFYWSLLYTTLRHTITNYAMRSCQSIFEQPDAIGKIAFLVQGQTELVVSHNPPLTACIQSFGLVAWESHHAHKYMTHASAIKTLDDELGKSGWPANDRARPFEPLETPFNEGIEESIHRLTGIVRATQEVYMKWKAGDADEDEQNEDVEGEPPARKRSRQQ</sequence>
<dbReference type="EMBL" id="ML213508">
    <property type="protein sequence ID" value="TFK52717.1"/>
    <property type="molecule type" value="Genomic_DNA"/>
</dbReference>
<keyword evidence="4" id="KW-1185">Reference proteome</keyword>
<dbReference type="Proteomes" id="UP000305948">
    <property type="component" value="Unassembled WGS sequence"/>
</dbReference>
<dbReference type="AlphaFoldDB" id="A0A5C3N7E8"/>
<feature type="compositionally biased region" description="Acidic residues" evidence="1">
    <location>
        <begin position="203"/>
        <end position="214"/>
    </location>
</feature>
<accession>A0A5C3N7E8</accession>
<dbReference type="InterPro" id="IPR040976">
    <property type="entry name" value="Pkinase_fungal"/>
</dbReference>
<dbReference type="STRING" id="5364.A0A5C3N7E8"/>